<dbReference type="Gene3D" id="3.60.21.10">
    <property type="match status" value="1"/>
</dbReference>
<reference evidence="10" key="1">
    <citation type="submission" date="2023-08" db="EMBL/GenBank/DDBJ databases">
        <authorList>
            <person name="Chen Y."/>
            <person name="Shah S."/>
            <person name="Dougan E. K."/>
            <person name="Thang M."/>
            <person name="Chan C."/>
        </authorList>
    </citation>
    <scope>NUCLEOTIDE SEQUENCE</scope>
</reference>
<dbReference type="Proteomes" id="UP001178507">
    <property type="component" value="Unassembled WGS sequence"/>
</dbReference>
<dbReference type="Pfam" id="PF00149">
    <property type="entry name" value="Metallophos"/>
    <property type="match status" value="1"/>
</dbReference>
<dbReference type="PANTHER" id="PTHR11668">
    <property type="entry name" value="SERINE/THREONINE PROTEIN PHOSPHATASE"/>
    <property type="match status" value="1"/>
</dbReference>
<dbReference type="InterPro" id="IPR004843">
    <property type="entry name" value="Calcineurin-like_PHP"/>
</dbReference>
<dbReference type="EMBL" id="CAUJNA010003157">
    <property type="protein sequence ID" value="CAJ1395435.1"/>
    <property type="molecule type" value="Genomic_DNA"/>
</dbReference>
<evidence type="ECO:0000313" key="10">
    <source>
        <dbReference type="EMBL" id="CAJ1395435.1"/>
    </source>
</evidence>
<comment type="cofactor">
    <cofactor evidence="1">
        <name>Mn(2+)</name>
        <dbReference type="ChEBI" id="CHEBI:29035"/>
    </cofactor>
</comment>
<dbReference type="InterPro" id="IPR029052">
    <property type="entry name" value="Metallo-depent_PP-like"/>
</dbReference>
<evidence type="ECO:0000256" key="1">
    <source>
        <dbReference type="ARBA" id="ARBA00001936"/>
    </source>
</evidence>
<organism evidence="10 11">
    <name type="scientific">Effrenium voratum</name>
    <dbReference type="NCBI Taxonomy" id="2562239"/>
    <lineage>
        <taxon>Eukaryota</taxon>
        <taxon>Sar</taxon>
        <taxon>Alveolata</taxon>
        <taxon>Dinophyceae</taxon>
        <taxon>Suessiales</taxon>
        <taxon>Symbiodiniaceae</taxon>
        <taxon>Effrenium</taxon>
    </lineage>
</organism>
<dbReference type="Pfam" id="PF16891">
    <property type="entry name" value="STPPase_N"/>
    <property type="match status" value="1"/>
</dbReference>
<sequence>MAAAAAMATGAKQPRRQLRLDLLIDMLLQLRTSKPVDGKAVPMAEDELFLLIEKVRCTFAEQPMLLELDAPMKVVGDVHGQYYDLLRLLECGGSPEDRNYLFLGDYVDRGKNSIECVALLFAFKAKYPENFFLLRGNHECASINRIYGFLDECKRRYSMKLWKSFGDAFQFMPVCALIDDRIICMHGGLSPELKHFDQIREIPRPADIGDTGLLCDILWSDPSASMENWGENDRGVSFTFGPQVVKTFLRNHNLDLICRAHQVVEDGYEFFAGRQLVTVFSAPNYCREFDNAGALMSIDEKLCISFHVLKSCT</sequence>
<keyword evidence="2" id="KW-0479">Metal-binding</keyword>
<dbReference type="GO" id="GO:0005634">
    <property type="term" value="C:nucleus"/>
    <property type="evidence" value="ECO:0007669"/>
    <property type="project" value="TreeGrafter"/>
</dbReference>
<comment type="similarity">
    <text evidence="8">Belongs to the PPP phosphatase family.</text>
</comment>
<feature type="domain" description="Serine/threonine specific protein phosphatases" evidence="9">
    <location>
        <begin position="134"/>
        <end position="139"/>
    </location>
</feature>
<comment type="catalytic activity">
    <reaction evidence="6">
        <text>O-phospho-L-seryl-[protein] + H2O = L-seryl-[protein] + phosphate</text>
        <dbReference type="Rhea" id="RHEA:20629"/>
        <dbReference type="Rhea" id="RHEA-COMP:9863"/>
        <dbReference type="Rhea" id="RHEA-COMP:11604"/>
        <dbReference type="ChEBI" id="CHEBI:15377"/>
        <dbReference type="ChEBI" id="CHEBI:29999"/>
        <dbReference type="ChEBI" id="CHEBI:43474"/>
        <dbReference type="ChEBI" id="CHEBI:83421"/>
        <dbReference type="EC" id="3.1.3.16"/>
    </reaction>
</comment>
<keyword evidence="5" id="KW-0464">Manganese</keyword>
<dbReference type="AlphaFoldDB" id="A0AA36N1X2"/>
<dbReference type="InterPro" id="IPR031675">
    <property type="entry name" value="STPPase_N"/>
</dbReference>
<name>A0AA36N1X2_9DINO</name>
<dbReference type="PROSITE" id="PS00125">
    <property type="entry name" value="SER_THR_PHOSPHATASE"/>
    <property type="match status" value="1"/>
</dbReference>
<evidence type="ECO:0000256" key="4">
    <source>
        <dbReference type="ARBA" id="ARBA00022912"/>
    </source>
</evidence>
<evidence type="ECO:0000256" key="7">
    <source>
        <dbReference type="ARBA" id="ARBA00048336"/>
    </source>
</evidence>
<evidence type="ECO:0000256" key="5">
    <source>
        <dbReference type="ARBA" id="ARBA00023211"/>
    </source>
</evidence>
<evidence type="ECO:0000256" key="3">
    <source>
        <dbReference type="ARBA" id="ARBA00022801"/>
    </source>
</evidence>
<evidence type="ECO:0000256" key="8">
    <source>
        <dbReference type="RuleBase" id="RU004273"/>
    </source>
</evidence>
<dbReference type="PANTHER" id="PTHR11668:SF300">
    <property type="entry name" value="SERINE_THREONINE-PROTEIN PHOSPHATASE"/>
    <property type="match status" value="1"/>
</dbReference>
<evidence type="ECO:0000259" key="9">
    <source>
        <dbReference type="PROSITE" id="PS00125"/>
    </source>
</evidence>
<dbReference type="SMART" id="SM00156">
    <property type="entry name" value="PP2Ac"/>
    <property type="match status" value="1"/>
</dbReference>
<dbReference type="EC" id="3.1.3.16" evidence="8"/>
<dbReference type="PRINTS" id="PR00114">
    <property type="entry name" value="STPHPHTASE"/>
</dbReference>
<dbReference type="GO" id="GO:0004722">
    <property type="term" value="F:protein serine/threonine phosphatase activity"/>
    <property type="evidence" value="ECO:0007669"/>
    <property type="project" value="UniProtKB-EC"/>
</dbReference>
<comment type="caution">
    <text evidence="10">The sequence shown here is derived from an EMBL/GenBank/DDBJ whole genome shotgun (WGS) entry which is preliminary data.</text>
</comment>
<dbReference type="GO" id="GO:0046872">
    <property type="term" value="F:metal ion binding"/>
    <property type="evidence" value="ECO:0007669"/>
    <property type="project" value="UniProtKB-KW"/>
</dbReference>
<evidence type="ECO:0000256" key="2">
    <source>
        <dbReference type="ARBA" id="ARBA00022723"/>
    </source>
</evidence>
<dbReference type="FunFam" id="3.60.21.10:FF:000026">
    <property type="entry name" value="Serine/threonine-protein phosphatase"/>
    <property type="match status" value="1"/>
</dbReference>
<keyword evidence="11" id="KW-1185">Reference proteome</keyword>
<protein>
    <recommendedName>
        <fullName evidence="8">Serine/threonine-protein phosphatase</fullName>
        <ecNumber evidence="8">3.1.3.16</ecNumber>
    </recommendedName>
</protein>
<evidence type="ECO:0000313" key="11">
    <source>
        <dbReference type="Proteomes" id="UP001178507"/>
    </source>
</evidence>
<dbReference type="InterPro" id="IPR050341">
    <property type="entry name" value="PP1_catalytic_subunit"/>
</dbReference>
<accession>A0AA36N1X2</accession>
<comment type="catalytic activity">
    <reaction evidence="7 8">
        <text>O-phospho-L-threonyl-[protein] + H2O = L-threonyl-[protein] + phosphate</text>
        <dbReference type="Rhea" id="RHEA:47004"/>
        <dbReference type="Rhea" id="RHEA-COMP:11060"/>
        <dbReference type="Rhea" id="RHEA-COMP:11605"/>
        <dbReference type="ChEBI" id="CHEBI:15377"/>
        <dbReference type="ChEBI" id="CHEBI:30013"/>
        <dbReference type="ChEBI" id="CHEBI:43474"/>
        <dbReference type="ChEBI" id="CHEBI:61977"/>
        <dbReference type="EC" id="3.1.3.16"/>
    </reaction>
</comment>
<dbReference type="GO" id="GO:0005737">
    <property type="term" value="C:cytoplasm"/>
    <property type="evidence" value="ECO:0007669"/>
    <property type="project" value="TreeGrafter"/>
</dbReference>
<evidence type="ECO:0000256" key="6">
    <source>
        <dbReference type="ARBA" id="ARBA00047761"/>
    </source>
</evidence>
<proteinExistence type="inferred from homology"/>
<gene>
    <name evidence="10" type="ORF">EVOR1521_LOCUS19866</name>
</gene>
<keyword evidence="4" id="KW-0904">Protein phosphatase</keyword>
<dbReference type="SUPFAM" id="SSF56300">
    <property type="entry name" value="Metallo-dependent phosphatases"/>
    <property type="match status" value="1"/>
</dbReference>
<keyword evidence="3 8" id="KW-0378">Hydrolase</keyword>
<dbReference type="InterPro" id="IPR006186">
    <property type="entry name" value="Ser/Thr-sp_prot-phosphatase"/>
</dbReference>